<proteinExistence type="inferred from homology"/>
<dbReference type="SUPFAM" id="SSF48371">
    <property type="entry name" value="ARM repeat"/>
    <property type="match status" value="1"/>
</dbReference>
<dbReference type="Proteomes" id="UP001174136">
    <property type="component" value="Unassembled WGS sequence"/>
</dbReference>
<evidence type="ECO:0000256" key="2">
    <source>
        <dbReference type="ARBA" id="ARBA00011749"/>
    </source>
</evidence>
<gene>
    <name evidence="4" type="primary">CAB39_0</name>
    <name evidence="4" type="ORF">N1851_012264</name>
</gene>
<dbReference type="InterPro" id="IPR016024">
    <property type="entry name" value="ARM-type_fold"/>
</dbReference>
<comment type="subunit">
    <text evidence="2">Component of a trimeric complex composed of STK11/LKB1, STRAD (STRADA or STRADB) and CAB39/MO25 (CAB39/MO25alpha or CAB39L/MO25beta): the complex tethers STK11/LKB1 in the cytoplasm and stimulates its catalytic activity.</text>
</comment>
<reference evidence="4" key="1">
    <citation type="journal article" date="2023" name="Front. Mar. Sci.">
        <title>A new Merluccius polli reference genome to investigate the effects of global change in West African waters.</title>
        <authorList>
            <person name="Mateo J.L."/>
            <person name="Blanco-Fernandez C."/>
            <person name="Garcia-Vazquez E."/>
            <person name="Machado-Schiaffino G."/>
        </authorList>
    </citation>
    <scope>NUCLEOTIDE SEQUENCE</scope>
    <source>
        <strain evidence="4">C29</strain>
        <tissue evidence="4">Fin</tissue>
    </source>
</reference>
<dbReference type="InterPro" id="IPR011989">
    <property type="entry name" value="ARM-like"/>
</dbReference>
<dbReference type="EMBL" id="JAOPHQ010002182">
    <property type="protein sequence ID" value="KAK0148032.1"/>
    <property type="molecule type" value="Genomic_DNA"/>
</dbReference>
<dbReference type="GO" id="GO:0043539">
    <property type="term" value="F:protein serine/threonine kinase activator activity"/>
    <property type="evidence" value="ECO:0007669"/>
    <property type="project" value="TreeGrafter"/>
</dbReference>
<evidence type="ECO:0000256" key="1">
    <source>
        <dbReference type="ARBA" id="ARBA00011012"/>
    </source>
</evidence>
<name>A0AA47MWQ1_MERPO</name>
<protein>
    <submittedName>
        <fullName evidence="4">Calcium-binding protein 39</fullName>
    </submittedName>
</protein>
<accession>A0AA47MWQ1</accession>
<dbReference type="Gene3D" id="1.25.10.10">
    <property type="entry name" value="Leucine-rich Repeat Variant"/>
    <property type="match status" value="1"/>
</dbReference>
<comment type="similarity">
    <text evidence="1">Belongs to the Mo25 family.</text>
</comment>
<dbReference type="PANTHER" id="PTHR10182:SF18">
    <property type="entry name" value="CAB39 PROTEIN"/>
    <property type="match status" value="1"/>
</dbReference>
<comment type="caution">
    <text evidence="4">The sequence shown here is derived from an EMBL/GenBank/DDBJ whole genome shotgun (WGS) entry which is preliminary data.</text>
</comment>
<dbReference type="InterPro" id="IPR013878">
    <property type="entry name" value="Mo25"/>
</dbReference>
<dbReference type="PANTHER" id="PTHR10182">
    <property type="entry name" value="CALCIUM-BINDING PROTEIN 39-RELATED"/>
    <property type="match status" value="1"/>
</dbReference>
<evidence type="ECO:0000313" key="5">
    <source>
        <dbReference type="Proteomes" id="UP001174136"/>
    </source>
</evidence>
<comment type="function">
    <text evidence="3">Component of a complex that binds and activates STK11/LKB1. In the complex, required to stabilize the interaction between CAB39/MO25 (CAB39/MO25alpha or CAB39L/MO25beta) and STK11/LKB1.</text>
</comment>
<dbReference type="GO" id="GO:0035556">
    <property type="term" value="P:intracellular signal transduction"/>
    <property type="evidence" value="ECO:0007669"/>
    <property type="project" value="TreeGrafter"/>
</dbReference>
<organism evidence="4 5">
    <name type="scientific">Merluccius polli</name>
    <name type="common">Benguela hake</name>
    <name type="synonym">Merluccius cadenati</name>
    <dbReference type="NCBI Taxonomy" id="89951"/>
    <lineage>
        <taxon>Eukaryota</taxon>
        <taxon>Metazoa</taxon>
        <taxon>Chordata</taxon>
        <taxon>Craniata</taxon>
        <taxon>Vertebrata</taxon>
        <taxon>Euteleostomi</taxon>
        <taxon>Actinopterygii</taxon>
        <taxon>Neopterygii</taxon>
        <taxon>Teleostei</taxon>
        <taxon>Neoteleostei</taxon>
        <taxon>Acanthomorphata</taxon>
        <taxon>Zeiogadaria</taxon>
        <taxon>Gadariae</taxon>
        <taxon>Gadiformes</taxon>
        <taxon>Gadoidei</taxon>
        <taxon>Merlucciidae</taxon>
        <taxon>Merluccius</taxon>
    </lineage>
</organism>
<evidence type="ECO:0000256" key="3">
    <source>
        <dbReference type="ARBA" id="ARBA00025206"/>
    </source>
</evidence>
<dbReference type="AlphaFoldDB" id="A0AA47MWQ1"/>
<keyword evidence="5" id="KW-1185">Reference proteome</keyword>
<evidence type="ECO:0000313" key="4">
    <source>
        <dbReference type="EMBL" id="KAK0148032.1"/>
    </source>
</evidence>
<sequence>MTKYISWAENLKLMMNLVRDNSGNIKFEAFHVFVANLKTKPVLDILLKNQAKLVEFSAIFRPINPSHDRL</sequence>
<dbReference type="Pfam" id="PF08569">
    <property type="entry name" value="Mo25"/>
    <property type="match status" value="1"/>
</dbReference>